<keyword evidence="7" id="KW-0539">Nucleus</keyword>
<evidence type="ECO:0000256" key="8">
    <source>
        <dbReference type="PROSITE-ProRule" id="PRU01016"/>
    </source>
</evidence>
<dbReference type="PRINTS" id="PR00105">
    <property type="entry name" value="C5METTRFRASE"/>
</dbReference>
<proteinExistence type="inferred from homology"/>
<dbReference type="Pfam" id="PF00145">
    <property type="entry name" value="DNA_methylase"/>
    <property type="match status" value="1"/>
</dbReference>
<feature type="compositionally biased region" description="Basic and acidic residues" evidence="9">
    <location>
        <begin position="1291"/>
        <end position="1305"/>
    </location>
</feature>
<dbReference type="EC" id="2.1.1.37" evidence="2"/>
<dbReference type="GO" id="GO:0003886">
    <property type="term" value="F:DNA (cytosine-5-)-methyltransferase activity"/>
    <property type="evidence" value="ECO:0007669"/>
    <property type="project" value="UniProtKB-EC"/>
</dbReference>
<evidence type="ECO:0000256" key="7">
    <source>
        <dbReference type="ARBA" id="ARBA00023242"/>
    </source>
</evidence>
<dbReference type="VEuPathDB" id="FungiDB:FVEG_11429"/>
<accession>W7MMV2</accession>
<dbReference type="SUPFAM" id="SSF53335">
    <property type="entry name" value="S-adenosyl-L-methionine-dependent methyltransferases"/>
    <property type="match status" value="1"/>
</dbReference>
<evidence type="ECO:0000256" key="2">
    <source>
        <dbReference type="ARBA" id="ARBA00011975"/>
    </source>
</evidence>
<dbReference type="GO" id="GO:0044027">
    <property type="term" value="P:negative regulation of gene expression via chromosomal CpG island methylation"/>
    <property type="evidence" value="ECO:0007669"/>
    <property type="project" value="TreeGrafter"/>
</dbReference>
<gene>
    <name evidence="11" type="ORF">FVEG_11429</name>
</gene>
<evidence type="ECO:0000256" key="1">
    <source>
        <dbReference type="ARBA" id="ARBA00004123"/>
    </source>
</evidence>
<dbReference type="Gene3D" id="3.40.50.150">
    <property type="entry name" value="Vaccinia Virus protein VP39"/>
    <property type="match status" value="1"/>
</dbReference>
<dbReference type="Gene3D" id="3.90.120.10">
    <property type="entry name" value="DNA Methylase, subunit A, domain 2"/>
    <property type="match status" value="1"/>
</dbReference>
<evidence type="ECO:0000256" key="5">
    <source>
        <dbReference type="ARBA" id="ARBA00022691"/>
    </source>
</evidence>
<dbReference type="InterPro" id="IPR050390">
    <property type="entry name" value="C5-Methyltransferase"/>
</dbReference>
<feature type="region of interest" description="Disordered" evidence="9">
    <location>
        <begin position="1247"/>
        <end position="1319"/>
    </location>
</feature>
<dbReference type="GO" id="GO:0005634">
    <property type="term" value="C:nucleus"/>
    <property type="evidence" value="ECO:0007669"/>
    <property type="project" value="UniProtKB-SubCell"/>
</dbReference>
<dbReference type="InterPro" id="IPR001525">
    <property type="entry name" value="C5_MeTfrase"/>
</dbReference>
<dbReference type="Pfam" id="PF25423">
    <property type="entry name" value="DUF7893"/>
    <property type="match status" value="1"/>
</dbReference>
<keyword evidence="5 8" id="KW-0949">S-adenosyl-L-methionine</keyword>
<dbReference type="InterPro" id="IPR018117">
    <property type="entry name" value="C5_DNA_meth_AS"/>
</dbReference>
<dbReference type="CDD" id="cd04712">
    <property type="entry name" value="BAH_DCM_I"/>
    <property type="match status" value="1"/>
</dbReference>
<dbReference type="KEGG" id="fvr:FVEG_11429"/>
<dbReference type="GO" id="GO:0003682">
    <property type="term" value="F:chromatin binding"/>
    <property type="evidence" value="ECO:0007669"/>
    <property type="project" value="InterPro"/>
</dbReference>
<dbReference type="EMBL" id="CM000584">
    <property type="protein sequence ID" value="EWG52813.1"/>
    <property type="molecule type" value="Genomic_DNA"/>
</dbReference>
<keyword evidence="4 8" id="KW-0808">Transferase</keyword>
<protein>
    <recommendedName>
        <fullName evidence="2">DNA (cytosine-5-)-methyltransferase</fullName>
        <ecNumber evidence="2">2.1.1.37</ecNumber>
    </recommendedName>
</protein>
<dbReference type="PANTHER" id="PTHR10629">
    <property type="entry name" value="CYTOSINE-SPECIFIC METHYLTRANSFERASE"/>
    <property type="match status" value="1"/>
</dbReference>
<dbReference type="InterPro" id="IPR001025">
    <property type="entry name" value="BAH_dom"/>
</dbReference>
<keyword evidence="12" id="KW-1185">Reference proteome</keyword>
<keyword evidence="6" id="KW-0238">DNA-binding</keyword>
<evidence type="ECO:0000256" key="4">
    <source>
        <dbReference type="ARBA" id="ARBA00022679"/>
    </source>
</evidence>
<dbReference type="InterPro" id="IPR043151">
    <property type="entry name" value="BAH_sf"/>
</dbReference>
<evidence type="ECO:0000313" key="12">
    <source>
        <dbReference type="Proteomes" id="UP000009096"/>
    </source>
</evidence>
<reference evidence="11 12" key="1">
    <citation type="journal article" date="2010" name="Nature">
        <title>Comparative genomics reveals mobile pathogenicity chromosomes in Fusarium.</title>
        <authorList>
            <person name="Ma L.J."/>
            <person name="van der Does H.C."/>
            <person name="Borkovich K.A."/>
            <person name="Coleman J.J."/>
            <person name="Daboussi M.J."/>
            <person name="Di Pietro A."/>
            <person name="Dufresne M."/>
            <person name="Freitag M."/>
            <person name="Grabherr M."/>
            <person name="Henrissat B."/>
            <person name="Houterman P.M."/>
            <person name="Kang S."/>
            <person name="Shim W.B."/>
            <person name="Woloshuk C."/>
            <person name="Xie X."/>
            <person name="Xu J.R."/>
            <person name="Antoniw J."/>
            <person name="Baker S.E."/>
            <person name="Bluhm B.H."/>
            <person name="Breakspear A."/>
            <person name="Brown D.W."/>
            <person name="Butchko R.A."/>
            <person name="Chapman S."/>
            <person name="Coulson R."/>
            <person name="Coutinho P.M."/>
            <person name="Danchin E.G."/>
            <person name="Diener A."/>
            <person name="Gale L.R."/>
            <person name="Gardiner D.M."/>
            <person name="Goff S."/>
            <person name="Hammond-Kosack K.E."/>
            <person name="Hilburn K."/>
            <person name="Hua-Van A."/>
            <person name="Jonkers W."/>
            <person name="Kazan K."/>
            <person name="Kodira C.D."/>
            <person name="Koehrsen M."/>
            <person name="Kumar L."/>
            <person name="Lee Y.H."/>
            <person name="Li L."/>
            <person name="Manners J.M."/>
            <person name="Miranda-Saavedra D."/>
            <person name="Mukherjee M."/>
            <person name="Park G."/>
            <person name="Park J."/>
            <person name="Park S.Y."/>
            <person name="Proctor R.H."/>
            <person name="Regev A."/>
            <person name="Ruiz-Roldan M.C."/>
            <person name="Sain D."/>
            <person name="Sakthikumar S."/>
            <person name="Sykes S."/>
            <person name="Schwartz D.C."/>
            <person name="Turgeon B.G."/>
            <person name="Wapinski I."/>
            <person name="Yoder O."/>
            <person name="Young S."/>
            <person name="Zeng Q."/>
            <person name="Zhou S."/>
            <person name="Galagan J."/>
            <person name="Cuomo C.A."/>
            <person name="Kistler H.C."/>
            <person name="Rep M."/>
        </authorList>
    </citation>
    <scope>NUCLEOTIDE SEQUENCE [LARGE SCALE GENOMIC DNA]</scope>
    <source>
        <strain evidence="12">M3125 / FGSC 7600</strain>
    </source>
</reference>
<dbReference type="PROSITE" id="PS51038">
    <property type="entry name" value="BAH"/>
    <property type="match status" value="1"/>
</dbReference>
<feature type="compositionally biased region" description="Polar residues" evidence="9">
    <location>
        <begin position="1306"/>
        <end position="1319"/>
    </location>
</feature>
<organism evidence="11 12">
    <name type="scientific">Gibberella moniliformis (strain M3125 / FGSC 7600)</name>
    <name type="common">Maize ear and stalk rot fungus</name>
    <name type="synonym">Fusarium verticillioides</name>
    <dbReference type="NCBI Taxonomy" id="334819"/>
    <lineage>
        <taxon>Eukaryota</taxon>
        <taxon>Fungi</taxon>
        <taxon>Dikarya</taxon>
        <taxon>Ascomycota</taxon>
        <taxon>Pezizomycotina</taxon>
        <taxon>Sordariomycetes</taxon>
        <taxon>Hypocreomycetidae</taxon>
        <taxon>Hypocreales</taxon>
        <taxon>Nectriaceae</taxon>
        <taxon>Fusarium</taxon>
        <taxon>Fusarium fujikuroi species complex</taxon>
    </lineage>
</organism>
<dbReference type="InterPro" id="IPR029063">
    <property type="entry name" value="SAM-dependent_MTases_sf"/>
</dbReference>
<feature type="compositionally biased region" description="Polar residues" evidence="9">
    <location>
        <begin position="1248"/>
        <end position="1258"/>
    </location>
</feature>
<keyword evidence="3 8" id="KW-0489">Methyltransferase</keyword>
<feature type="active site" evidence="8">
    <location>
        <position position="888"/>
    </location>
</feature>
<evidence type="ECO:0000313" key="11">
    <source>
        <dbReference type="EMBL" id="EWG52813.1"/>
    </source>
</evidence>
<dbReference type="Gene3D" id="2.30.30.490">
    <property type="match status" value="1"/>
</dbReference>
<comment type="subcellular location">
    <subcellularLocation>
        <location evidence="1">Nucleus</location>
    </subcellularLocation>
</comment>
<dbReference type="RefSeq" id="XP_018759004.1">
    <property type="nucleotide sequence ID" value="XM_018900688.1"/>
</dbReference>
<sequence>MPHIDLDDEVVDLTLDEFQNQDNVIDLTLEGFEDPDIDWLTDHDGDFDGVFEDTLAAREPHATTTTTTSHDAPKMWTKFGEMEEAEEEEADADAEHISVMQQVDLSPSSITQSPPKYVSSPEPFFADTYPEMPELPESCVIEAVDPDLEFGDADAGPSAEVVEQEDVTLEQTPDVPVSTNMRVEFPESLLLVPRSYYEPFEPGVPVLKEREAVARLLEVAEKAGQGIYYDDFVEFQLDDFSVYSDRQRYGQEMCSLHHLHTKHGFNTVFFDGKLSVGNTVFYVHRVEISALPIENYSTLSKHTVKDKIWVRSVLNTEREIYYRLNTPAKEYRRFFNPFLWVADLAKHFVDYLKFKGEEGGQVTIFHFRSNFSIWLAKMHSHAPEFILWKRQHVNNDFRTAIVANIAFLHKEAIGVLGHRKTYKHVIWAEVWEFTRYKPHPKIGPGEDTDTVVTQYIYDCFSHQPFGDRLKAIPLSETTQSLRNALIKQRHLEFPVPVHDRGKTITMAGKKQIRAIRGGDTISIQRDAEGSGTQWRRDVAHGFDDVDRWFALVQRVRVNKRGQRTLDVIWYYRPVDTLCGLMKYPWNNELFLSDHCSCDTRAKISEDEVSGVHQVEFGGTSATEAEFFCRQTYICQQRNWVALEKDHFRCIHLRKSSPQAPELRPGETRLVMINRDSGRSEPCEFLTFYEEEGNGIYRFRKLLRRHQVDPASRARPNELVYSYVEPLVEVKGSRILEPCFVRYFKNGQAIPTPYDRDGVGGFFYFTHEQFHDNETGTKSYVALSEPPSSIQQGYDPSQSIPRLRGLDLFCGGGNFGRGLEDGGAIEMRWANDFDAKAIHTYMANTAGPSEVSPFLGSIDDLQRLAIEGDFSDNVPPIGDVDFISGGSPCPGFSRLTNDKTTAAQRKNQSLVAAFASCVDLYRPRYGLLENVPGIVQKTANRDQDVFSQLICAIVGLGYQAQFFFLDASACGAPQRRSRVFLAFAAPGHRLPHAPYQTHAHPQNTPKLSLGILPTGEPMAERAIPAATPFDFVSASASTADLPPVYDSKPDICVPYPDHRVSVGITPLMRSRIHLIPTLPWGMNFAKAWYGLDLKKAGSGVMTPSEHLAFPERTDKGLGRGNPSSQSYGRQRPDRLFVTVVKTQGPSDAKNGRTLHWHEPRVLTVMEARRAQGFRDEEVLLGIPSDQYQIVGNSVAREVAVGLGAVFCEAWMQSLADEHHTSTAAVSSVVPARIGIEVSPITNIRRLESESASVENTSQSRKSRSESRVNQVSSTPRSTPPTPHQTSTKRSHIAVEIRGSKSLRTDEYNSPSRATSVASSRAKSKLEILHIEGCLDIQTYDSNSRLVGIPKWGDLHRDQMPVTACFVGVNKTLG</sequence>
<dbReference type="PROSITE" id="PS51679">
    <property type="entry name" value="SAM_MT_C5"/>
    <property type="match status" value="1"/>
</dbReference>
<dbReference type="GeneID" id="30068945"/>
<dbReference type="GO" id="GO:0032259">
    <property type="term" value="P:methylation"/>
    <property type="evidence" value="ECO:0007669"/>
    <property type="project" value="UniProtKB-KW"/>
</dbReference>
<feature type="domain" description="BAH" evidence="10">
    <location>
        <begin position="513"/>
        <end position="643"/>
    </location>
</feature>
<name>W7MMV2_GIBM7</name>
<dbReference type="STRING" id="334819.W7MMV2"/>
<dbReference type="InterPro" id="IPR057215">
    <property type="entry name" value="DUF7893"/>
</dbReference>
<evidence type="ECO:0000259" key="10">
    <source>
        <dbReference type="PROSITE" id="PS51038"/>
    </source>
</evidence>
<dbReference type="OrthoDB" id="5376140at2759"/>
<evidence type="ECO:0000256" key="6">
    <source>
        <dbReference type="ARBA" id="ARBA00023125"/>
    </source>
</evidence>
<dbReference type="Proteomes" id="UP000009096">
    <property type="component" value="Chromosome 7"/>
</dbReference>
<dbReference type="PANTHER" id="PTHR10629:SF54">
    <property type="entry name" value="DNA METHYLTRANSFERASE DIM-2"/>
    <property type="match status" value="1"/>
</dbReference>
<feature type="region of interest" description="Disordered" evidence="9">
    <location>
        <begin position="1109"/>
        <end position="1128"/>
    </location>
</feature>
<dbReference type="GO" id="GO:0003677">
    <property type="term" value="F:DNA binding"/>
    <property type="evidence" value="ECO:0007669"/>
    <property type="project" value="UniProtKB-KW"/>
</dbReference>
<dbReference type="EMBL" id="DS022258">
    <property type="protein sequence ID" value="EWG52813.1"/>
    <property type="molecule type" value="Genomic_DNA"/>
</dbReference>
<evidence type="ECO:0000256" key="9">
    <source>
        <dbReference type="SAM" id="MobiDB-lite"/>
    </source>
</evidence>
<dbReference type="PROSITE" id="PS00094">
    <property type="entry name" value="C5_MTASE_1"/>
    <property type="match status" value="1"/>
</dbReference>
<evidence type="ECO:0000256" key="3">
    <source>
        <dbReference type="ARBA" id="ARBA00022603"/>
    </source>
</evidence>
<comment type="similarity">
    <text evidence="8">Belongs to the class I-like SAM-binding methyltransferase superfamily. C5-methyltransferase family.</text>
</comment>